<dbReference type="Proteomes" id="UP000279860">
    <property type="component" value="Unassembled WGS sequence"/>
</dbReference>
<organism evidence="1 3">
    <name type="scientific">Tannerella forsythia</name>
    <name type="common">Bacteroides forsythus</name>
    <dbReference type="NCBI Taxonomy" id="28112"/>
    <lineage>
        <taxon>Bacteria</taxon>
        <taxon>Pseudomonadati</taxon>
        <taxon>Bacteroidota</taxon>
        <taxon>Bacteroidia</taxon>
        <taxon>Bacteroidales</taxon>
        <taxon>Tannerellaceae</taxon>
        <taxon>Tannerella</taxon>
    </lineage>
</organism>
<evidence type="ECO:0000313" key="2">
    <source>
        <dbReference type="EMBL" id="RRD75660.1"/>
    </source>
</evidence>
<dbReference type="InterPro" id="IPR046228">
    <property type="entry name" value="DUF6261"/>
</dbReference>
<dbReference type="RefSeq" id="WP_124750696.1">
    <property type="nucleotide sequence ID" value="NZ_RQYN01000019.1"/>
</dbReference>
<dbReference type="OrthoDB" id="1150508at2"/>
<evidence type="ECO:0000313" key="4">
    <source>
        <dbReference type="Proteomes" id="UP000279860"/>
    </source>
</evidence>
<gene>
    <name evidence="1" type="ORF">EII40_02445</name>
    <name evidence="2" type="ORF">EII41_06530</name>
</gene>
<evidence type="ECO:0000313" key="1">
    <source>
        <dbReference type="EMBL" id="RRD62686.1"/>
    </source>
</evidence>
<dbReference type="Proteomes" id="UP000278609">
    <property type="component" value="Unassembled WGS sequence"/>
</dbReference>
<accession>A0A3P1XXK3</accession>
<dbReference type="AlphaFoldDB" id="A0A3P1XXK3"/>
<reference evidence="3 4" key="1">
    <citation type="submission" date="2018-11" db="EMBL/GenBank/DDBJ databases">
        <title>Genomes From Bacteria Associated with the Canine Oral Cavity: a Test Case for Automated Genome-Based Taxonomic Assignment.</title>
        <authorList>
            <person name="Coil D.A."/>
            <person name="Jospin G."/>
            <person name="Darling A.E."/>
            <person name="Wallis C."/>
            <person name="Davis I.J."/>
            <person name="Harris S."/>
            <person name="Eisen J.A."/>
            <person name="Holcombe L.J."/>
            <person name="O'Flynn C."/>
        </authorList>
    </citation>
    <scope>NUCLEOTIDE SEQUENCE [LARGE SCALE GENOMIC DNA]</scope>
    <source>
        <strain evidence="2 4">OH1426_COT-023</strain>
        <strain evidence="1 3">OH2617_COT-023</strain>
    </source>
</reference>
<comment type="caution">
    <text evidence="1">The sequence shown here is derived from an EMBL/GenBank/DDBJ whole genome shotgun (WGS) entry which is preliminary data.</text>
</comment>
<protein>
    <submittedName>
        <fullName evidence="1">Uncharacterized protein</fullName>
    </submittedName>
</protein>
<name>A0A3P1XXK3_TANFO</name>
<dbReference type="Pfam" id="PF19775">
    <property type="entry name" value="DUF6261"/>
    <property type="match status" value="1"/>
</dbReference>
<proteinExistence type="predicted"/>
<dbReference type="EMBL" id="RQYS01000007">
    <property type="protein sequence ID" value="RRD62686.1"/>
    <property type="molecule type" value="Genomic_DNA"/>
</dbReference>
<sequence length="238" mass="27231">MIESTYLTRVPHDDFFHTMTLVRSFLNEEDLIAMKLVNPAGGFTKAFDEYDDAFKQARKTGLIVNKHEVDAERDKAFIGFYRITKGYLNAPEDDLREAATRIWNMIEHYGGSKISRMRQGAESAAITNLLQDLDEADLTVLNLKSWTKKLKEANDRFIELHAKQTEKEAEYVVGLLSDTRKHLDEQFRILCKNINSLAVVDGEGPYVRLAGRINQAVSNAQQMVKQRNSMRKGKEESK</sequence>
<evidence type="ECO:0000313" key="3">
    <source>
        <dbReference type="Proteomes" id="UP000278609"/>
    </source>
</evidence>
<dbReference type="EMBL" id="RQYN01000019">
    <property type="protein sequence ID" value="RRD75660.1"/>
    <property type="molecule type" value="Genomic_DNA"/>
</dbReference>